<dbReference type="InterPro" id="IPR032710">
    <property type="entry name" value="NTF2-like_dom_sf"/>
</dbReference>
<comment type="caution">
    <text evidence="1">The sequence shown here is derived from an EMBL/GenBank/DDBJ whole genome shotgun (WGS) entry which is preliminary data.</text>
</comment>
<sequence length="141" mass="15893">MNMDDSLLKKNKEVVRRFNEEVIQNGNVEVFNDLMDDDFINNSAPEGGDKTKQGMIHTFNAILRPAMPDMKVAIYQQVAEGDWVTTRKNIKGTHSGVFLGIEATGKEISIDVIDMVRLKNGKYIEHWGINTLSAVLAELRK</sequence>
<accession>A0ABP9MDD2</accession>
<dbReference type="InterPro" id="IPR009959">
    <property type="entry name" value="Cyclase_SnoaL-like"/>
</dbReference>
<dbReference type="SUPFAM" id="SSF54427">
    <property type="entry name" value="NTF2-like"/>
    <property type="match status" value="1"/>
</dbReference>
<reference evidence="2" key="1">
    <citation type="journal article" date="2019" name="Int. J. Syst. Evol. Microbiol.">
        <title>The Global Catalogue of Microorganisms (GCM) 10K type strain sequencing project: providing services to taxonomists for standard genome sequencing and annotation.</title>
        <authorList>
            <consortium name="The Broad Institute Genomics Platform"/>
            <consortium name="The Broad Institute Genome Sequencing Center for Infectious Disease"/>
            <person name="Wu L."/>
            <person name="Ma J."/>
        </authorList>
    </citation>
    <scope>NUCLEOTIDE SEQUENCE [LARGE SCALE GENOMIC DNA]</scope>
    <source>
        <strain evidence="2">JCM 18019</strain>
    </source>
</reference>
<name>A0ABP9MDD2_9FLAO</name>
<evidence type="ECO:0000313" key="2">
    <source>
        <dbReference type="Proteomes" id="UP001500353"/>
    </source>
</evidence>
<gene>
    <name evidence="1" type="ORF">GCM10023210_27210</name>
</gene>
<protein>
    <submittedName>
        <fullName evidence="1">Ester cyclase</fullName>
    </submittedName>
</protein>
<dbReference type="EMBL" id="BAABHX010000004">
    <property type="protein sequence ID" value="GAA5094988.1"/>
    <property type="molecule type" value="Genomic_DNA"/>
</dbReference>
<dbReference type="Gene3D" id="3.10.450.50">
    <property type="match status" value="1"/>
</dbReference>
<dbReference type="PANTHER" id="PTHR38436:SF1">
    <property type="entry name" value="ESTER CYCLASE"/>
    <property type="match status" value="1"/>
</dbReference>
<dbReference type="Proteomes" id="UP001500353">
    <property type="component" value="Unassembled WGS sequence"/>
</dbReference>
<dbReference type="PANTHER" id="PTHR38436">
    <property type="entry name" value="POLYKETIDE CYCLASE SNOAL-LIKE DOMAIN"/>
    <property type="match status" value="1"/>
</dbReference>
<proteinExistence type="predicted"/>
<dbReference type="Pfam" id="PF07366">
    <property type="entry name" value="SnoaL"/>
    <property type="match status" value="1"/>
</dbReference>
<keyword evidence="2" id="KW-1185">Reference proteome</keyword>
<organism evidence="1 2">
    <name type="scientific">Chryseobacterium ginsengisoli</name>
    <dbReference type="NCBI Taxonomy" id="363853"/>
    <lineage>
        <taxon>Bacteria</taxon>
        <taxon>Pseudomonadati</taxon>
        <taxon>Bacteroidota</taxon>
        <taxon>Flavobacteriia</taxon>
        <taxon>Flavobacteriales</taxon>
        <taxon>Weeksellaceae</taxon>
        <taxon>Chryseobacterium group</taxon>
        <taxon>Chryseobacterium</taxon>
    </lineage>
</organism>
<evidence type="ECO:0000313" key="1">
    <source>
        <dbReference type="EMBL" id="GAA5094988.1"/>
    </source>
</evidence>